<protein>
    <submittedName>
        <fullName evidence="2">Uncharacterized protein</fullName>
    </submittedName>
</protein>
<evidence type="ECO:0000313" key="2">
    <source>
        <dbReference type="EMBL" id="KAK3386724.1"/>
    </source>
</evidence>
<reference evidence="2" key="2">
    <citation type="submission" date="2023-06" db="EMBL/GenBank/DDBJ databases">
        <authorList>
            <consortium name="Lawrence Berkeley National Laboratory"/>
            <person name="Haridas S."/>
            <person name="Hensen N."/>
            <person name="Bonometti L."/>
            <person name="Westerberg I."/>
            <person name="Brannstrom I.O."/>
            <person name="Guillou S."/>
            <person name="Cros-Aarteil S."/>
            <person name="Calhoun S."/>
            <person name="Kuo A."/>
            <person name="Mondo S."/>
            <person name="Pangilinan J."/>
            <person name="Riley R."/>
            <person name="LaButti K."/>
            <person name="Andreopoulos B."/>
            <person name="Lipzen A."/>
            <person name="Chen C."/>
            <person name="Yanf M."/>
            <person name="Daum C."/>
            <person name="Ng V."/>
            <person name="Clum A."/>
            <person name="Steindorff A."/>
            <person name="Ohm R."/>
            <person name="Martin F."/>
            <person name="Silar P."/>
            <person name="Natvig D."/>
            <person name="Lalanne C."/>
            <person name="Gautier V."/>
            <person name="Ament-velasquez S.L."/>
            <person name="Kruys A."/>
            <person name="Hutchinson M.I."/>
            <person name="Powell A.J."/>
            <person name="Barry K."/>
            <person name="Miller A.N."/>
            <person name="Grigoriev I.V."/>
            <person name="Debuchy R."/>
            <person name="Gladieux P."/>
            <person name="Thoren M.H."/>
            <person name="Johannesson H."/>
        </authorList>
    </citation>
    <scope>NUCLEOTIDE SEQUENCE</scope>
    <source>
        <strain evidence="2">CBS 232.78</strain>
    </source>
</reference>
<dbReference type="Proteomes" id="UP001285441">
    <property type="component" value="Unassembled WGS sequence"/>
</dbReference>
<dbReference type="AlphaFoldDB" id="A0AAE0U144"/>
<name>A0AAE0U144_9PEZI</name>
<evidence type="ECO:0000256" key="1">
    <source>
        <dbReference type="SAM" id="MobiDB-lite"/>
    </source>
</evidence>
<evidence type="ECO:0000313" key="3">
    <source>
        <dbReference type="Proteomes" id="UP001285441"/>
    </source>
</evidence>
<sequence>MTRPPKKRGKRSLSPRSLDVILRESDDEVESQDTPQHSDQEQEDLADGPPERSSASVYTSQAETLAMDSTQPGLSDLGPQIDDETALGNPWKAAMITRIRTIDHLEPVDDFSAQDILDLRRAADYFSVFCYNREAFELYTIVLKRHLSDPATRDLRDDRFWYLIIQCAHNAAAVEHCEIIQAILQAQLDQLRPSNRLWSLSSGSLSPSPIHCFVYRMLIAFVSSQKGARPDIRKHLDAARALFADHDIKTFMELLSPNDRSLDLVLYHNLRRIQVEVGECDLLVMKPLTSLQIDTGSGTPQSFQRPQVSSLEELILFRVPGPFEVQQDLSASNPCVRSCFTWCANQLKLNLFIVPLPPSTESCYQESEVAMDWVKSNAFFRAVWQLWRQVPNREVDPWMMHTRPRMGISASELLFLVCQAIYHQYLSLRAGRRPTRGSWLSHLRNAAVICTQKSDLELASSVLDQYVARNTMTDMPGWQYSARQLERKYDAGCLAQALRVSFPNLGVASGVEVLVNSMLLRPLSDISRPRSSFGDDFDTSSIVATRLSQTRDAPRGRPATATARRTDIGGVAALVRPLVLSTDRLQGGQEKPQPASAGQDIINTFGRSLVGADRYHVSTGGAG</sequence>
<reference evidence="2" key="1">
    <citation type="journal article" date="2023" name="Mol. Phylogenet. Evol.">
        <title>Genome-scale phylogeny and comparative genomics of the fungal order Sordariales.</title>
        <authorList>
            <person name="Hensen N."/>
            <person name="Bonometti L."/>
            <person name="Westerberg I."/>
            <person name="Brannstrom I.O."/>
            <person name="Guillou S."/>
            <person name="Cros-Aarteil S."/>
            <person name="Calhoun S."/>
            <person name="Haridas S."/>
            <person name="Kuo A."/>
            <person name="Mondo S."/>
            <person name="Pangilinan J."/>
            <person name="Riley R."/>
            <person name="LaButti K."/>
            <person name="Andreopoulos B."/>
            <person name="Lipzen A."/>
            <person name="Chen C."/>
            <person name="Yan M."/>
            <person name="Daum C."/>
            <person name="Ng V."/>
            <person name="Clum A."/>
            <person name="Steindorff A."/>
            <person name="Ohm R.A."/>
            <person name="Martin F."/>
            <person name="Silar P."/>
            <person name="Natvig D.O."/>
            <person name="Lalanne C."/>
            <person name="Gautier V."/>
            <person name="Ament-Velasquez S.L."/>
            <person name="Kruys A."/>
            <person name="Hutchinson M.I."/>
            <person name="Powell A.J."/>
            <person name="Barry K."/>
            <person name="Miller A.N."/>
            <person name="Grigoriev I.V."/>
            <person name="Debuchy R."/>
            <person name="Gladieux P."/>
            <person name="Hiltunen Thoren M."/>
            <person name="Johannesson H."/>
        </authorList>
    </citation>
    <scope>NUCLEOTIDE SEQUENCE</scope>
    <source>
        <strain evidence="2">CBS 232.78</strain>
    </source>
</reference>
<keyword evidence="3" id="KW-1185">Reference proteome</keyword>
<accession>A0AAE0U144</accession>
<proteinExistence type="predicted"/>
<feature type="compositionally biased region" description="Basic residues" evidence="1">
    <location>
        <begin position="1"/>
        <end position="13"/>
    </location>
</feature>
<gene>
    <name evidence="2" type="ORF">B0H63DRAFT_558357</name>
</gene>
<dbReference type="EMBL" id="JAULSW010000003">
    <property type="protein sequence ID" value="KAK3386724.1"/>
    <property type="molecule type" value="Genomic_DNA"/>
</dbReference>
<organism evidence="2 3">
    <name type="scientific">Podospora didyma</name>
    <dbReference type="NCBI Taxonomy" id="330526"/>
    <lineage>
        <taxon>Eukaryota</taxon>
        <taxon>Fungi</taxon>
        <taxon>Dikarya</taxon>
        <taxon>Ascomycota</taxon>
        <taxon>Pezizomycotina</taxon>
        <taxon>Sordariomycetes</taxon>
        <taxon>Sordariomycetidae</taxon>
        <taxon>Sordariales</taxon>
        <taxon>Podosporaceae</taxon>
        <taxon>Podospora</taxon>
    </lineage>
</organism>
<feature type="region of interest" description="Disordered" evidence="1">
    <location>
        <begin position="1"/>
        <end position="61"/>
    </location>
</feature>
<comment type="caution">
    <text evidence="2">The sequence shown here is derived from an EMBL/GenBank/DDBJ whole genome shotgun (WGS) entry which is preliminary data.</text>
</comment>